<organism evidence="1 2">
    <name type="scientific">Setaria italica</name>
    <name type="common">Foxtail millet</name>
    <name type="synonym">Panicum italicum</name>
    <dbReference type="NCBI Taxonomy" id="4555"/>
    <lineage>
        <taxon>Eukaryota</taxon>
        <taxon>Viridiplantae</taxon>
        <taxon>Streptophyta</taxon>
        <taxon>Embryophyta</taxon>
        <taxon>Tracheophyta</taxon>
        <taxon>Spermatophyta</taxon>
        <taxon>Magnoliopsida</taxon>
        <taxon>Liliopsida</taxon>
        <taxon>Poales</taxon>
        <taxon>Poaceae</taxon>
        <taxon>PACMAD clade</taxon>
        <taxon>Panicoideae</taxon>
        <taxon>Panicodae</taxon>
        <taxon>Paniceae</taxon>
        <taxon>Cenchrinae</taxon>
        <taxon>Setaria</taxon>
    </lineage>
</organism>
<keyword evidence="2" id="KW-1185">Reference proteome</keyword>
<name>K4A3J4_SETIT</name>
<sequence>MRAQIARHLADWPRSLYLLTASPPSVHSNDDTPCNASRKLYCQVSQPSKL</sequence>
<reference evidence="2" key="1">
    <citation type="journal article" date="2012" name="Nat. Biotechnol.">
        <title>Reference genome sequence of the model plant Setaria.</title>
        <authorList>
            <person name="Bennetzen J.L."/>
            <person name="Schmutz J."/>
            <person name="Wang H."/>
            <person name="Percifield R."/>
            <person name="Hawkins J."/>
            <person name="Pontaroli A.C."/>
            <person name="Estep M."/>
            <person name="Feng L."/>
            <person name="Vaughn J.N."/>
            <person name="Grimwood J."/>
            <person name="Jenkins J."/>
            <person name="Barry K."/>
            <person name="Lindquist E."/>
            <person name="Hellsten U."/>
            <person name="Deshpande S."/>
            <person name="Wang X."/>
            <person name="Wu X."/>
            <person name="Mitros T."/>
            <person name="Triplett J."/>
            <person name="Yang X."/>
            <person name="Ye C.Y."/>
            <person name="Mauro-Herrera M."/>
            <person name="Wang L."/>
            <person name="Li P."/>
            <person name="Sharma M."/>
            <person name="Sharma R."/>
            <person name="Ronald P.C."/>
            <person name="Panaud O."/>
            <person name="Kellogg E.A."/>
            <person name="Brutnell T.P."/>
            <person name="Doust A.N."/>
            <person name="Tuskan G.A."/>
            <person name="Rokhsar D."/>
            <person name="Devos K.M."/>
        </authorList>
    </citation>
    <scope>NUCLEOTIDE SEQUENCE [LARGE SCALE GENOMIC DNA]</scope>
    <source>
        <strain evidence="2">cv. Yugu1</strain>
    </source>
</reference>
<dbReference type="AlphaFoldDB" id="K4A3J4"/>
<dbReference type="HOGENOM" id="CLU_3127816_0_0_1"/>
<dbReference type="EnsemblPlants" id="KQL25291">
    <property type="protein sequence ID" value="KQL25291"/>
    <property type="gene ID" value="SETIT_033447mg"/>
</dbReference>
<protein>
    <submittedName>
        <fullName evidence="1">Uncharacterized protein</fullName>
    </submittedName>
</protein>
<dbReference type="Gramene" id="KQL25291">
    <property type="protein sequence ID" value="KQL25291"/>
    <property type="gene ID" value="SETIT_033447mg"/>
</dbReference>
<dbReference type="InParanoid" id="K4A3J4"/>
<reference evidence="1" key="2">
    <citation type="submission" date="2018-08" db="UniProtKB">
        <authorList>
            <consortium name="EnsemblPlants"/>
        </authorList>
    </citation>
    <scope>IDENTIFICATION</scope>
    <source>
        <strain evidence="1">Yugu1</strain>
    </source>
</reference>
<evidence type="ECO:0000313" key="2">
    <source>
        <dbReference type="Proteomes" id="UP000004995"/>
    </source>
</evidence>
<evidence type="ECO:0000313" key="1">
    <source>
        <dbReference type="EnsemblPlants" id="KQL25291"/>
    </source>
</evidence>
<dbReference type="EMBL" id="AGNK02001193">
    <property type="status" value="NOT_ANNOTATED_CDS"/>
    <property type="molecule type" value="Genomic_DNA"/>
</dbReference>
<dbReference type="Proteomes" id="UP000004995">
    <property type="component" value="Unassembled WGS sequence"/>
</dbReference>
<proteinExistence type="predicted"/>
<accession>K4A3J4</accession>